<keyword evidence="3" id="KW-1185">Reference proteome</keyword>
<keyword evidence="2" id="KW-0255">Endonuclease</keyword>
<geneLocation type="plasmid" evidence="2 3">
    <name>pCBA3104-01</name>
</geneLocation>
<reference evidence="2" key="1">
    <citation type="submission" date="2022-05" db="EMBL/GenBank/DDBJ databases">
        <title>Genomic analysis of Brachybacterium sp. CBA3104.</title>
        <authorList>
            <person name="Roh S.W."/>
            <person name="Kim Y.B."/>
            <person name="Kim Y."/>
        </authorList>
    </citation>
    <scope>NUCLEOTIDE SEQUENCE</scope>
    <source>
        <strain evidence="2">CBA3104</strain>
        <plasmid evidence="2">pCBA3104-01</plasmid>
    </source>
</reference>
<feature type="domain" description="GmrSD restriction endonucleases C-terminal" evidence="1">
    <location>
        <begin position="98"/>
        <end position="231"/>
    </location>
</feature>
<dbReference type="Pfam" id="PF07510">
    <property type="entry name" value="GmrSD_C"/>
    <property type="match status" value="1"/>
</dbReference>
<dbReference type="PANTHER" id="PTHR24094:SF15">
    <property type="entry name" value="AMP-DEPENDENT SYNTHETASE_LIGASE DOMAIN-CONTAINING PROTEIN-RELATED"/>
    <property type="match status" value="1"/>
</dbReference>
<dbReference type="Gene3D" id="1.10.30.50">
    <property type="match status" value="1"/>
</dbReference>
<dbReference type="InterPro" id="IPR011089">
    <property type="entry name" value="GmrSD_C"/>
</dbReference>
<dbReference type="RefSeq" id="WP_249481227.1">
    <property type="nucleotide sequence ID" value="NZ_CP097219.1"/>
</dbReference>
<accession>A0ABY4NB66</accession>
<keyword evidence="2" id="KW-0614">Plasmid</keyword>
<proteinExistence type="predicted"/>
<dbReference type="EMBL" id="CP097219">
    <property type="protein sequence ID" value="UQN31803.1"/>
    <property type="molecule type" value="Genomic_DNA"/>
</dbReference>
<evidence type="ECO:0000313" key="3">
    <source>
        <dbReference type="Proteomes" id="UP001055868"/>
    </source>
</evidence>
<keyword evidence="2" id="KW-0540">Nuclease</keyword>
<dbReference type="GO" id="GO:0004519">
    <property type="term" value="F:endonuclease activity"/>
    <property type="evidence" value="ECO:0007669"/>
    <property type="project" value="UniProtKB-KW"/>
</dbReference>
<name>A0ABY4NB66_9MICO</name>
<gene>
    <name evidence="2" type="ORF">M4486_19630</name>
</gene>
<keyword evidence="2" id="KW-0378">Hydrolase</keyword>
<evidence type="ECO:0000259" key="1">
    <source>
        <dbReference type="Pfam" id="PF07510"/>
    </source>
</evidence>
<evidence type="ECO:0000313" key="2">
    <source>
        <dbReference type="EMBL" id="UQN31803.1"/>
    </source>
</evidence>
<dbReference type="PANTHER" id="PTHR24094">
    <property type="entry name" value="SECRETED PROTEIN"/>
    <property type="match status" value="1"/>
</dbReference>
<organism evidence="2 3">
    <name type="scientific">Brachybacterium kimchii</name>
    <dbReference type="NCBI Taxonomy" id="2942909"/>
    <lineage>
        <taxon>Bacteria</taxon>
        <taxon>Bacillati</taxon>
        <taxon>Actinomycetota</taxon>
        <taxon>Actinomycetes</taxon>
        <taxon>Micrococcales</taxon>
        <taxon>Dermabacteraceae</taxon>
        <taxon>Brachybacterium</taxon>
    </lineage>
</organism>
<dbReference type="Proteomes" id="UP001055868">
    <property type="component" value="Plasmid pCBA3104-01"/>
</dbReference>
<sequence>MSKRSRPVLGLAAGALLLVCGAYVMPGSPVKDYADDAASSLGIDRPAEPSTEKIDAKAIKGAEGSLEKLPVADLGSGDGYERDAFGQRWADLDHNGCDQRNDALRAAGTEVKAKPGTHDCVVVSAQIKDLYTGETISFVKGENTVDIDHIVPLSRSWQQGAADWDEDRREEFANTQENLVAVDASANRSKGDRGPEEWMPDAGQCTYSVRWVEVKEDFDLSVTAAEKRALEKALDDCGGEG</sequence>
<protein>
    <submittedName>
        <fullName evidence="2">HNH endonuclease family protein</fullName>
    </submittedName>
</protein>